<organism evidence="2 3">
    <name type="scientific">Pleurodeles waltl</name>
    <name type="common">Iberian ribbed newt</name>
    <dbReference type="NCBI Taxonomy" id="8319"/>
    <lineage>
        <taxon>Eukaryota</taxon>
        <taxon>Metazoa</taxon>
        <taxon>Chordata</taxon>
        <taxon>Craniata</taxon>
        <taxon>Vertebrata</taxon>
        <taxon>Euteleostomi</taxon>
        <taxon>Amphibia</taxon>
        <taxon>Batrachia</taxon>
        <taxon>Caudata</taxon>
        <taxon>Salamandroidea</taxon>
        <taxon>Salamandridae</taxon>
        <taxon>Pleurodelinae</taxon>
        <taxon>Pleurodeles</taxon>
    </lineage>
</organism>
<proteinExistence type="predicted"/>
<gene>
    <name evidence="2" type="ORF">NDU88_008200</name>
</gene>
<evidence type="ECO:0000313" key="3">
    <source>
        <dbReference type="Proteomes" id="UP001066276"/>
    </source>
</evidence>
<name>A0AAV7SUH7_PLEWA</name>
<feature type="coiled-coil region" evidence="1">
    <location>
        <begin position="34"/>
        <end position="82"/>
    </location>
</feature>
<keyword evidence="1" id="KW-0175">Coiled coil</keyword>
<protein>
    <submittedName>
        <fullName evidence="2">Uncharacterized protein</fullName>
    </submittedName>
</protein>
<evidence type="ECO:0000313" key="2">
    <source>
        <dbReference type="EMBL" id="KAJ1167812.1"/>
    </source>
</evidence>
<dbReference type="EMBL" id="JANPWB010000008">
    <property type="protein sequence ID" value="KAJ1167812.1"/>
    <property type="molecule type" value="Genomic_DNA"/>
</dbReference>
<dbReference type="AlphaFoldDB" id="A0AAV7SUH7"/>
<sequence>MMSQGHNKKEGSLKDLFNKIPAKKAQPFEPPLTEHTLEQARDAREEELDCYKREPLTLQDKNQELQYQIEDLENRSRRSNILIKDVPSQAVTGVQEDFVVRLFQHMAPALKNQTVMLDRTHRVGRPVRSQGQVQDTLTCLHHYKGRP</sequence>
<comment type="caution">
    <text evidence="2">The sequence shown here is derived from an EMBL/GenBank/DDBJ whole genome shotgun (WGS) entry which is preliminary data.</text>
</comment>
<keyword evidence="3" id="KW-1185">Reference proteome</keyword>
<accession>A0AAV7SUH7</accession>
<dbReference type="Proteomes" id="UP001066276">
    <property type="component" value="Chromosome 4_2"/>
</dbReference>
<reference evidence="2" key="1">
    <citation type="journal article" date="2022" name="bioRxiv">
        <title>Sequencing and chromosome-scale assembly of the giantPleurodeles waltlgenome.</title>
        <authorList>
            <person name="Brown T."/>
            <person name="Elewa A."/>
            <person name="Iarovenko S."/>
            <person name="Subramanian E."/>
            <person name="Araus A.J."/>
            <person name="Petzold A."/>
            <person name="Susuki M."/>
            <person name="Suzuki K.-i.T."/>
            <person name="Hayashi T."/>
            <person name="Toyoda A."/>
            <person name="Oliveira C."/>
            <person name="Osipova E."/>
            <person name="Leigh N.D."/>
            <person name="Simon A."/>
            <person name="Yun M.H."/>
        </authorList>
    </citation>
    <scope>NUCLEOTIDE SEQUENCE</scope>
    <source>
        <strain evidence="2">20211129_DDA</strain>
        <tissue evidence="2">Liver</tissue>
    </source>
</reference>
<evidence type="ECO:0000256" key="1">
    <source>
        <dbReference type="SAM" id="Coils"/>
    </source>
</evidence>